<sequence length="89" mass="10277">MDTTKTTPAFYTVREAATELRVDPATLYRAIREDGFPAVRIRSRYVVPSKALQALIDEATETGRLVDPREMVARRRTERELARRAPEWN</sequence>
<feature type="domain" description="Helix-turn-helix" evidence="1">
    <location>
        <begin position="10"/>
        <end position="58"/>
    </location>
</feature>
<dbReference type="EMBL" id="JBHSKF010000019">
    <property type="protein sequence ID" value="MFC5290942.1"/>
    <property type="molecule type" value="Genomic_DNA"/>
</dbReference>
<comment type="caution">
    <text evidence="2">The sequence shown here is derived from an EMBL/GenBank/DDBJ whole genome shotgun (WGS) entry which is preliminary data.</text>
</comment>
<accession>A0ABW0EV13</accession>
<evidence type="ECO:0000313" key="2">
    <source>
        <dbReference type="EMBL" id="MFC5290942.1"/>
    </source>
</evidence>
<dbReference type="RefSeq" id="WP_378250841.1">
    <property type="nucleotide sequence ID" value="NZ_JBHSKF010000019.1"/>
</dbReference>
<dbReference type="Proteomes" id="UP001596157">
    <property type="component" value="Unassembled WGS sequence"/>
</dbReference>
<proteinExistence type="predicted"/>
<keyword evidence="3" id="KW-1185">Reference proteome</keyword>
<name>A0ABW0EV13_9PSEU</name>
<gene>
    <name evidence="2" type="ORF">ACFPM7_28160</name>
</gene>
<dbReference type="InterPro" id="IPR041657">
    <property type="entry name" value="HTH_17"/>
</dbReference>
<dbReference type="InterPro" id="IPR010093">
    <property type="entry name" value="SinI_DNA-bd"/>
</dbReference>
<reference evidence="3" key="1">
    <citation type="journal article" date="2019" name="Int. J. Syst. Evol. Microbiol.">
        <title>The Global Catalogue of Microorganisms (GCM) 10K type strain sequencing project: providing services to taxonomists for standard genome sequencing and annotation.</title>
        <authorList>
            <consortium name="The Broad Institute Genomics Platform"/>
            <consortium name="The Broad Institute Genome Sequencing Center for Infectious Disease"/>
            <person name="Wu L."/>
            <person name="Ma J."/>
        </authorList>
    </citation>
    <scope>NUCLEOTIDE SEQUENCE [LARGE SCALE GENOMIC DNA]</scope>
    <source>
        <strain evidence="3">CCUG 59778</strain>
    </source>
</reference>
<organism evidence="2 3">
    <name type="scientific">Actinokineospora guangxiensis</name>
    <dbReference type="NCBI Taxonomy" id="1490288"/>
    <lineage>
        <taxon>Bacteria</taxon>
        <taxon>Bacillati</taxon>
        <taxon>Actinomycetota</taxon>
        <taxon>Actinomycetes</taxon>
        <taxon>Pseudonocardiales</taxon>
        <taxon>Pseudonocardiaceae</taxon>
        <taxon>Actinokineospora</taxon>
    </lineage>
</organism>
<dbReference type="NCBIfam" id="TIGR01764">
    <property type="entry name" value="excise"/>
    <property type="match status" value="1"/>
</dbReference>
<evidence type="ECO:0000313" key="3">
    <source>
        <dbReference type="Proteomes" id="UP001596157"/>
    </source>
</evidence>
<protein>
    <submittedName>
        <fullName evidence="2">Helix-turn-helix domain-containing protein</fullName>
    </submittedName>
</protein>
<evidence type="ECO:0000259" key="1">
    <source>
        <dbReference type="Pfam" id="PF12728"/>
    </source>
</evidence>
<dbReference type="Pfam" id="PF12728">
    <property type="entry name" value="HTH_17"/>
    <property type="match status" value="1"/>
</dbReference>